<feature type="active site" evidence="9">
    <location>
        <position position="309"/>
    </location>
</feature>
<dbReference type="FunFam" id="3.40.1350.10:FF:000011">
    <property type="entry name" value="tRNA-splicing endonuclease subunit Sen2"/>
    <property type="match status" value="1"/>
</dbReference>
<dbReference type="Gene3D" id="3.40.1350.10">
    <property type="match status" value="1"/>
</dbReference>
<feature type="active site" evidence="9">
    <location>
        <position position="278"/>
    </location>
</feature>
<dbReference type="PIRSF" id="PIRSF011789">
    <property type="entry name" value="tRNA_splic_SEN2"/>
    <property type="match status" value="1"/>
</dbReference>
<evidence type="ECO:0000256" key="9">
    <source>
        <dbReference type="PIRSR" id="PIRSR011789-1"/>
    </source>
</evidence>
<dbReference type="SUPFAM" id="SSF53032">
    <property type="entry name" value="tRNA-intron endonuclease catalytic domain-like"/>
    <property type="match status" value="1"/>
</dbReference>
<evidence type="ECO:0000256" key="4">
    <source>
        <dbReference type="ARBA" id="ARBA00023239"/>
    </source>
</evidence>
<organism evidence="11 12">
    <name type="scientific">Torulaspora globosa</name>
    <dbReference type="NCBI Taxonomy" id="48254"/>
    <lineage>
        <taxon>Eukaryota</taxon>
        <taxon>Fungi</taxon>
        <taxon>Dikarya</taxon>
        <taxon>Ascomycota</taxon>
        <taxon>Saccharomycotina</taxon>
        <taxon>Saccharomycetes</taxon>
        <taxon>Saccharomycetales</taxon>
        <taxon>Saccharomycetaceae</taxon>
        <taxon>Torulaspora</taxon>
    </lineage>
</organism>
<dbReference type="AlphaFoldDB" id="A0A7H9HZ20"/>
<evidence type="ECO:0000313" key="12">
    <source>
        <dbReference type="Proteomes" id="UP000510647"/>
    </source>
</evidence>
<dbReference type="InterPro" id="IPR006676">
    <property type="entry name" value="tRNA_splic"/>
</dbReference>
<evidence type="ECO:0000256" key="1">
    <source>
        <dbReference type="ARBA" id="ARBA00008078"/>
    </source>
</evidence>
<dbReference type="InterPro" id="IPR006677">
    <property type="entry name" value="tRNA_intron_Endonuc_cat-like"/>
</dbReference>
<dbReference type="CDD" id="cd22363">
    <property type="entry name" value="tRNA-intron_lyase_C"/>
    <property type="match status" value="1"/>
</dbReference>
<dbReference type="GO" id="GO:0005737">
    <property type="term" value="C:cytoplasm"/>
    <property type="evidence" value="ECO:0007669"/>
    <property type="project" value="TreeGrafter"/>
</dbReference>
<dbReference type="GO" id="GO:0000214">
    <property type="term" value="C:tRNA-intron endonuclease complex"/>
    <property type="evidence" value="ECO:0007669"/>
    <property type="project" value="UniProtKB-UniRule"/>
</dbReference>
<comment type="subunit">
    <text evidence="6">Heterotetramer composed of SEN2, SEN15, SEN34 and SEN54. Interacts directly with SEN54.</text>
</comment>
<dbReference type="Proteomes" id="UP000510647">
    <property type="component" value="Chromosome 8"/>
</dbReference>
<evidence type="ECO:0000256" key="8">
    <source>
        <dbReference type="PIRNR" id="PIRNR011789"/>
    </source>
</evidence>
<proteinExistence type="inferred from homology"/>
<evidence type="ECO:0000256" key="5">
    <source>
        <dbReference type="ARBA" id="ARBA00054838"/>
    </source>
</evidence>
<dbReference type="EMBL" id="CP059274">
    <property type="protein sequence ID" value="QLQ82399.1"/>
    <property type="molecule type" value="Genomic_DNA"/>
</dbReference>
<dbReference type="InterPro" id="IPR036167">
    <property type="entry name" value="tRNA_intron_Endo_cat-like_sf"/>
</dbReference>
<keyword evidence="12" id="KW-1185">Reference proteome</keyword>
<dbReference type="GO" id="GO:0000213">
    <property type="term" value="F:tRNA-intron lyase activity"/>
    <property type="evidence" value="ECO:0007669"/>
    <property type="project" value="UniProtKB-UniRule"/>
</dbReference>
<dbReference type="PANTHER" id="PTHR21227">
    <property type="entry name" value="TRNA-SPLICING ENDONUCLEASE SUBUNIT SEN2"/>
    <property type="match status" value="1"/>
</dbReference>
<feature type="domain" description="tRNA intron endonuclease catalytic" evidence="10">
    <location>
        <begin position="241"/>
        <end position="318"/>
    </location>
</feature>
<evidence type="ECO:0000256" key="3">
    <source>
        <dbReference type="ARBA" id="ARBA00022694"/>
    </source>
</evidence>
<sequence>MVKGRSNSLRYRYPLPVHPVDLPQLLPHSPVSWVYWIYSYVKSSNRITKIHVEITGDEFVHILVKEPSQMIYLWDNGFFGTGQLSRSEPTWFERTNALIDGDGQSNSGTPLERITEQRRWERSQFKKRRVEMERQLLELRKNGGTVEEEAVLLEKQRLELRNFKASQGSDSLTAGSKTFYDFESLFDSEGDLARLEALELMPVEAIFLSFALPVLDISATALFQRLLDYKNLCYDTIYPMIKQYVAYHHYRSHGWCVRSGIKFGCDYLLYKRGPPFHHAQFCITVLDSDENHDYTWYSSVARVVGGAKKTLILCYVEKLKSEEDIVNMWLRNDFTSVFSSFRVNEVVYKRWVPGKNRD</sequence>
<evidence type="ECO:0000256" key="7">
    <source>
        <dbReference type="ARBA" id="ARBA00071058"/>
    </source>
</evidence>
<dbReference type="OrthoDB" id="10249562at2759"/>
<evidence type="ECO:0000259" key="10">
    <source>
        <dbReference type="Pfam" id="PF01974"/>
    </source>
</evidence>
<dbReference type="Pfam" id="PF01974">
    <property type="entry name" value="tRNA_int_endo"/>
    <property type="match status" value="1"/>
</dbReference>
<name>A0A7H9HZ20_9SACH</name>
<gene>
    <name evidence="11" type="ORF">HG537_0H01610</name>
</gene>
<dbReference type="GO" id="GO:0000379">
    <property type="term" value="P:tRNA-type intron splice site recognition and cleavage"/>
    <property type="evidence" value="ECO:0007669"/>
    <property type="project" value="TreeGrafter"/>
</dbReference>
<dbReference type="GO" id="GO:0003676">
    <property type="term" value="F:nucleic acid binding"/>
    <property type="evidence" value="ECO:0007669"/>
    <property type="project" value="InterPro"/>
</dbReference>
<evidence type="ECO:0000313" key="11">
    <source>
        <dbReference type="EMBL" id="QLQ82399.1"/>
    </source>
</evidence>
<accession>A0A7H9HZ20</accession>
<dbReference type="PANTHER" id="PTHR21227:SF0">
    <property type="entry name" value="TRNA-SPLICING ENDONUCLEASE SUBUNIT SEN2"/>
    <property type="match status" value="1"/>
</dbReference>
<comment type="function">
    <text evidence="5">Constitutes one of the two catalytic subunit of the tRNA-splicing endonuclease complex, a complex responsible for identification and cleavage of the splice sites in pre-tRNA. It cleaves pre-tRNA at the 5'- and 3'-splice sites to release the intron. The products are an intron and two tRNA half-molecules bearing 2',3'-cyclic phosphate and 5'-OH termini. There are no conserved sequences at the splice sites, but the intron is invariably located at the same site in the gene, placing the splice sites an invariant distance from the constant structural features of the tRNA body. This subunit may anchor the endonuclease complex to the nuclear membrane. Probably carries the active site for 5'-splice site cleavage.</text>
</comment>
<reference evidence="11 12" key="1">
    <citation type="submission" date="2020-06" db="EMBL/GenBank/DDBJ databases">
        <title>The yeast mating-type switching endonuclease HO is a domesticated member of an unorthodox homing genetic element family.</title>
        <authorList>
            <person name="Coughlan A.Y."/>
            <person name="Lombardi L."/>
            <person name="Braun-Galleani S."/>
            <person name="Martos A.R."/>
            <person name="Galeote V."/>
            <person name="Bigey F."/>
            <person name="Dequin S."/>
            <person name="Byrne K.P."/>
            <person name="Wolfe K.H."/>
        </authorList>
    </citation>
    <scope>NUCLEOTIDE SEQUENCE [LARGE SCALE GENOMIC DNA]</scope>
    <source>
        <strain evidence="11 12">CBS2947</strain>
    </source>
</reference>
<dbReference type="InterPro" id="IPR016589">
    <property type="entry name" value="tRNA_splic_SEN2"/>
</dbReference>
<keyword evidence="3 8" id="KW-0819">tRNA processing</keyword>
<feature type="active site" evidence="9">
    <location>
        <position position="270"/>
    </location>
</feature>
<evidence type="ECO:0000256" key="6">
    <source>
        <dbReference type="ARBA" id="ARBA00062061"/>
    </source>
</evidence>
<dbReference type="EC" id="4.6.1.16" evidence="2 8"/>
<dbReference type="NCBIfam" id="TIGR00324">
    <property type="entry name" value="endA"/>
    <property type="match status" value="1"/>
</dbReference>
<keyword evidence="4 8" id="KW-0456">Lyase</keyword>
<protein>
    <recommendedName>
        <fullName evidence="7 8">tRNA-splicing endonuclease subunit Sen2</fullName>
        <ecNumber evidence="2 8">4.6.1.16</ecNumber>
    </recommendedName>
</protein>
<dbReference type="InterPro" id="IPR011856">
    <property type="entry name" value="tRNA_endonuc-like_dom_sf"/>
</dbReference>
<evidence type="ECO:0000256" key="2">
    <source>
        <dbReference type="ARBA" id="ARBA00012573"/>
    </source>
</evidence>
<comment type="similarity">
    <text evidence="1 8">Belongs to the tRNA-intron endonuclease family.</text>
</comment>